<keyword evidence="3" id="KW-1185">Reference proteome</keyword>
<gene>
    <name evidence="2" type="ORF">SLEP1_g57553</name>
</gene>
<comment type="caution">
    <text evidence="2">The sequence shown here is derived from an EMBL/GenBank/DDBJ whole genome shotgun (WGS) entry which is preliminary data.</text>
</comment>
<reference evidence="2 3" key="1">
    <citation type="journal article" date="2021" name="Commun. Biol.">
        <title>The genome of Shorea leprosula (Dipterocarpaceae) highlights the ecological relevance of drought in aseasonal tropical rainforests.</title>
        <authorList>
            <person name="Ng K.K.S."/>
            <person name="Kobayashi M.J."/>
            <person name="Fawcett J.A."/>
            <person name="Hatakeyama M."/>
            <person name="Paape T."/>
            <person name="Ng C.H."/>
            <person name="Ang C.C."/>
            <person name="Tnah L.H."/>
            <person name="Lee C.T."/>
            <person name="Nishiyama T."/>
            <person name="Sese J."/>
            <person name="O'Brien M.J."/>
            <person name="Copetti D."/>
            <person name="Mohd Noor M.I."/>
            <person name="Ong R.C."/>
            <person name="Putra M."/>
            <person name="Sireger I.Z."/>
            <person name="Indrioko S."/>
            <person name="Kosugi Y."/>
            <person name="Izuno A."/>
            <person name="Isagi Y."/>
            <person name="Lee S.L."/>
            <person name="Shimizu K.K."/>
        </authorList>
    </citation>
    <scope>NUCLEOTIDE SEQUENCE [LARGE SCALE GENOMIC DNA]</scope>
    <source>
        <strain evidence="2">214</strain>
    </source>
</reference>
<dbReference type="EMBL" id="BPVZ01000403">
    <property type="protein sequence ID" value="GKV50872.1"/>
    <property type="molecule type" value="Genomic_DNA"/>
</dbReference>
<dbReference type="AlphaFoldDB" id="A0AAV5MQL1"/>
<dbReference type="Proteomes" id="UP001054252">
    <property type="component" value="Unassembled WGS sequence"/>
</dbReference>
<keyword evidence="1" id="KW-0812">Transmembrane</keyword>
<name>A0AAV5MQL1_9ROSI</name>
<feature type="transmembrane region" description="Helical" evidence="1">
    <location>
        <begin position="39"/>
        <end position="62"/>
    </location>
</feature>
<organism evidence="2 3">
    <name type="scientific">Rubroshorea leprosula</name>
    <dbReference type="NCBI Taxonomy" id="152421"/>
    <lineage>
        <taxon>Eukaryota</taxon>
        <taxon>Viridiplantae</taxon>
        <taxon>Streptophyta</taxon>
        <taxon>Embryophyta</taxon>
        <taxon>Tracheophyta</taxon>
        <taxon>Spermatophyta</taxon>
        <taxon>Magnoliopsida</taxon>
        <taxon>eudicotyledons</taxon>
        <taxon>Gunneridae</taxon>
        <taxon>Pentapetalae</taxon>
        <taxon>rosids</taxon>
        <taxon>malvids</taxon>
        <taxon>Malvales</taxon>
        <taxon>Dipterocarpaceae</taxon>
        <taxon>Rubroshorea</taxon>
    </lineage>
</organism>
<keyword evidence="1" id="KW-0472">Membrane</keyword>
<proteinExistence type="predicted"/>
<protein>
    <submittedName>
        <fullName evidence="2">Uncharacterized protein</fullName>
    </submittedName>
</protein>
<accession>A0AAV5MQL1</accession>
<evidence type="ECO:0000313" key="2">
    <source>
        <dbReference type="EMBL" id="GKV50872.1"/>
    </source>
</evidence>
<keyword evidence="1" id="KW-1133">Transmembrane helix</keyword>
<sequence length="84" mass="9924">MEPKVKSVEGVEDPKLVEEWKCERGYRGHLLLSPAERKFLLNSFGYMFILSFNFFFTIVLAVRRDGLTRNILNDIYTQWRHAEG</sequence>
<evidence type="ECO:0000313" key="3">
    <source>
        <dbReference type="Proteomes" id="UP001054252"/>
    </source>
</evidence>
<evidence type="ECO:0000256" key="1">
    <source>
        <dbReference type="SAM" id="Phobius"/>
    </source>
</evidence>